<reference evidence="2" key="1">
    <citation type="submission" date="2020-02" db="EMBL/GenBank/DDBJ databases">
        <authorList>
            <person name="Meier V. D."/>
        </authorList>
    </citation>
    <scope>NUCLEOTIDE SEQUENCE</scope>
    <source>
        <strain evidence="2">AVDCRST_MAG30</strain>
    </source>
</reference>
<accession>A0A6J4TU03</accession>
<proteinExistence type="predicted"/>
<evidence type="ECO:0000256" key="1">
    <source>
        <dbReference type="SAM" id="Phobius"/>
    </source>
</evidence>
<evidence type="ECO:0000313" key="2">
    <source>
        <dbReference type="EMBL" id="CAA9532011.1"/>
    </source>
</evidence>
<feature type="transmembrane region" description="Helical" evidence="1">
    <location>
        <begin position="20"/>
        <end position="36"/>
    </location>
</feature>
<dbReference type="EMBL" id="CADCVS010000511">
    <property type="protein sequence ID" value="CAA9532011.1"/>
    <property type="molecule type" value="Genomic_DNA"/>
</dbReference>
<feature type="transmembrane region" description="Helical" evidence="1">
    <location>
        <begin position="43"/>
        <end position="65"/>
    </location>
</feature>
<keyword evidence="1" id="KW-0812">Transmembrane</keyword>
<sequence>MDPAGSPLTRGRTLLLVLRWGLPGLLILIGFAILLVDDGSRRWDGWAMCVGAAFSLMFLTVVYGMGAKGDLEREDEEAARQYFREHGRWPDDEPA</sequence>
<organism evidence="2">
    <name type="scientific">uncultured Solirubrobacteraceae bacterium</name>
    <dbReference type="NCBI Taxonomy" id="1162706"/>
    <lineage>
        <taxon>Bacteria</taxon>
        <taxon>Bacillati</taxon>
        <taxon>Actinomycetota</taxon>
        <taxon>Thermoleophilia</taxon>
        <taxon>Solirubrobacterales</taxon>
        <taxon>Solirubrobacteraceae</taxon>
        <taxon>environmental samples</taxon>
    </lineage>
</organism>
<protein>
    <submittedName>
        <fullName evidence="2">Uncharacterized protein</fullName>
    </submittedName>
</protein>
<keyword evidence="1" id="KW-1133">Transmembrane helix</keyword>
<keyword evidence="1" id="KW-0472">Membrane</keyword>
<dbReference type="AlphaFoldDB" id="A0A6J4TU03"/>
<gene>
    <name evidence="2" type="ORF">AVDCRST_MAG30-3888</name>
</gene>
<name>A0A6J4TU03_9ACTN</name>